<dbReference type="Gene3D" id="2.30.42.10">
    <property type="match status" value="1"/>
</dbReference>
<evidence type="ECO:0000259" key="1">
    <source>
        <dbReference type="SMART" id="SM00245"/>
    </source>
</evidence>
<proteinExistence type="predicted"/>
<sequence length="474" mass="53528">MTLDSYKIMNTKKIIIGTFLYLILSVSCGEDRQKEYDEFTEVPHWIESVMRKNYYWYESIPTKNLNFFAEPDVFFNSLLSNEDGKKRNGKQYYYSTLKNLSKTTDTRGLQQIDYSYGFDFVLYKLGNTGITATYAALVLYVVSDSPAERAGLERGTWILDVNGKTITEANYNLLYGGEAAELSIGIWFENGIRSLGVCSIDAACEIEDNPVYYHNIYEAPENSKRIGYLVYNHFTAGKTENDKTYNSDLLKLSNIFKGEGVNEFILDLRYNNGGLLTSAQLLCAILAPQSALGKSAGYLEFNDKYNPQIEEITLNPNNLQEGANLNLKTLYVIIGEATASASEMLINTLSPYMNVILIGTQTEGKNVGSITFKDDKYSWELQPIVCKIYNSEKKSDYANGFTPDYMIEENKGTNLDRFLNLGNPNELLLNAALNIINETYQKEGQETVSRLSPLEMIPIHCSLERRATNGVIVR</sequence>
<dbReference type="GO" id="GO:0006508">
    <property type="term" value="P:proteolysis"/>
    <property type="evidence" value="ECO:0007669"/>
    <property type="project" value="InterPro"/>
</dbReference>
<dbReference type="AlphaFoldDB" id="A0A5J4SFN4"/>
<dbReference type="InterPro" id="IPR029045">
    <property type="entry name" value="ClpP/crotonase-like_dom_sf"/>
</dbReference>
<dbReference type="SUPFAM" id="SSF50156">
    <property type="entry name" value="PDZ domain-like"/>
    <property type="match status" value="1"/>
</dbReference>
<dbReference type="InterPro" id="IPR041489">
    <property type="entry name" value="PDZ_6"/>
</dbReference>
<comment type="caution">
    <text evidence="2">The sequence shown here is derived from an EMBL/GenBank/DDBJ whole genome shotgun (WGS) entry which is preliminary data.</text>
</comment>
<accession>A0A5J4SFN4</accession>
<dbReference type="GO" id="GO:0007165">
    <property type="term" value="P:signal transduction"/>
    <property type="evidence" value="ECO:0007669"/>
    <property type="project" value="TreeGrafter"/>
</dbReference>
<evidence type="ECO:0000313" key="2">
    <source>
        <dbReference type="EMBL" id="KAA6344969.1"/>
    </source>
</evidence>
<dbReference type="PANTHER" id="PTHR32060:SF30">
    <property type="entry name" value="CARBOXY-TERMINAL PROCESSING PROTEASE CTPA"/>
    <property type="match status" value="1"/>
</dbReference>
<dbReference type="CDD" id="cd07561">
    <property type="entry name" value="Peptidase_S41_CPP_like"/>
    <property type="match status" value="1"/>
</dbReference>
<name>A0A5J4SFN4_9ZZZZ</name>
<dbReference type="Gene3D" id="3.30.750.170">
    <property type="match status" value="1"/>
</dbReference>
<organism evidence="2">
    <name type="scientific">termite gut metagenome</name>
    <dbReference type="NCBI Taxonomy" id="433724"/>
    <lineage>
        <taxon>unclassified sequences</taxon>
        <taxon>metagenomes</taxon>
        <taxon>organismal metagenomes</taxon>
    </lineage>
</organism>
<dbReference type="InterPro" id="IPR036034">
    <property type="entry name" value="PDZ_sf"/>
</dbReference>
<dbReference type="Pfam" id="PF18294">
    <property type="entry name" value="Pept_S41_N"/>
    <property type="match status" value="1"/>
</dbReference>
<dbReference type="PROSITE" id="PS51257">
    <property type="entry name" value="PROKAR_LIPOPROTEIN"/>
    <property type="match status" value="1"/>
</dbReference>
<dbReference type="SMART" id="SM00245">
    <property type="entry name" value="TSPc"/>
    <property type="match status" value="1"/>
</dbReference>
<dbReference type="GO" id="GO:0030288">
    <property type="term" value="C:outer membrane-bounded periplasmic space"/>
    <property type="evidence" value="ECO:0007669"/>
    <property type="project" value="TreeGrafter"/>
</dbReference>
<dbReference type="InterPro" id="IPR005151">
    <property type="entry name" value="Tail-specific_protease"/>
</dbReference>
<dbReference type="PANTHER" id="PTHR32060">
    <property type="entry name" value="TAIL-SPECIFIC PROTEASE"/>
    <property type="match status" value="1"/>
</dbReference>
<dbReference type="EMBL" id="SNRY01000192">
    <property type="protein sequence ID" value="KAA6344969.1"/>
    <property type="molecule type" value="Genomic_DNA"/>
</dbReference>
<dbReference type="SUPFAM" id="SSF52096">
    <property type="entry name" value="ClpP/crotonase"/>
    <property type="match status" value="1"/>
</dbReference>
<dbReference type="GO" id="GO:0008236">
    <property type="term" value="F:serine-type peptidase activity"/>
    <property type="evidence" value="ECO:0007669"/>
    <property type="project" value="InterPro"/>
</dbReference>
<feature type="domain" description="Tail specific protease" evidence="1">
    <location>
        <begin position="197"/>
        <end position="408"/>
    </location>
</feature>
<dbReference type="GO" id="GO:0004175">
    <property type="term" value="F:endopeptidase activity"/>
    <property type="evidence" value="ECO:0007669"/>
    <property type="project" value="TreeGrafter"/>
</dbReference>
<reference evidence="2" key="1">
    <citation type="submission" date="2019-03" db="EMBL/GenBank/DDBJ databases">
        <title>Single cell metagenomics reveals metabolic interactions within the superorganism composed of flagellate Streblomastix strix and complex community of Bacteroidetes bacteria on its surface.</title>
        <authorList>
            <person name="Treitli S.C."/>
            <person name="Kolisko M."/>
            <person name="Husnik F."/>
            <person name="Keeling P."/>
            <person name="Hampl V."/>
        </authorList>
    </citation>
    <scope>NUCLEOTIDE SEQUENCE</scope>
    <source>
        <strain evidence="2">STM</strain>
    </source>
</reference>
<dbReference type="Pfam" id="PF17820">
    <property type="entry name" value="PDZ_6"/>
    <property type="match status" value="1"/>
</dbReference>
<protein>
    <recommendedName>
        <fullName evidence="1">Tail specific protease domain-containing protein</fullName>
    </recommendedName>
</protein>
<dbReference type="Gene3D" id="3.90.226.10">
    <property type="entry name" value="2-enoyl-CoA Hydratase, Chain A, domain 1"/>
    <property type="match status" value="1"/>
</dbReference>
<dbReference type="Pfam" id="PF03572">
    <property type="entry name" value="Peptidase_S41"/>
    <property type="match status" value="1"/>
</dbReference>
<gene>
    <name evidence="2" type="ORF">EZS27_007433</name>
</gene>
<dbReference type="InterPro" id="IPR041613">
    <property type="entry name" value="Pept_S41_N"/>
</dbReference>